<feature type="transmembrane region" description="Helical" evidence="2">
    <location>
        <begin position="263"/>
        <end position="285"/>
    </location>
</feature>
<keyword evidence="2" id="KW-0812">Transmembrane</keyword>
<dbReference type="AlphaFoldDB" id="A0A443J6D0"/>
<organism evidence="6 7">
    <name type="scientific">Microbacterium enclense</name>
    <dbReference type="NCBI Taxonomy" id="993073"/>
    <lineage>
        <taxon>Bacteria</taxon>
        <taxon>Bacillati</taxon>
        <taxon>Actinomycetota</taxon>
        <taxon>Actinomycetes</taxon>
        <taxon>Micrococcales</taxon>
        <taxon>Microbacteriaceae</taxon>
        <taxon>Microbacterium</taxon>
    </lineage>
</organism>
<keyword evidence="2" id="KW-0472">Membrane</keyword>
<sequence length="616" mass="64228">MDALALRARALPALLIAAALLGMLAVSLAQPSAAHADVDDFRFDSFDARMTLTRAADGHAELAVTETLIARFPDEDQNRGIIRAIPDDYDGVPLQTRITSVTGADGAAIPYEVEIDRREVRVLTGDDSYVRGAQTYVISYTQRDTIRSFADTDADEFYRDINGTQWEQPFGRVSVALTVDEGIAAAALDGAAACYRGAEGATDRCDIEAAPQADGARTYTASANDIGPGENVTIAVGFARGTFVPGEVVRTAAEQFSVDAAPALSAISIGALGISGVAIGTAVVSRRRNRDAPGRGIIVAEYTPPADTDVLEGAHLVRRTGAAIPSAVLDTAVAGHLRIIEDPDADDDLVLEYVDGTGATPLRRGVLAAVFGDDPVPGQRVALDTPGSGVGEQLRGLLPAAAAEVRRRGWMHRPRTGAAVLAGVVAVAAFGVAITALFVTSVGSTPQWWQVAALPVTVAAGILTFVLIRYSDRVTDAGAPTRDHLLGLRDYLRLAEADRLRVLQSPEGAERRTEGSDDPVQVLHLYERLLPWAVVWGVEREWADVLATQARESGTDLGWYSGPNGFSSVAFASSLSTMQSGSSPAPQASGSGSFSGGSFGGGFSGGGMGGGGGGGR</sequence>
<feature type="region of interest" description="Disordered" evidence="1">
    <location>
        <begin position="577"/>
        <end position="616"/>
    </location>
</feature>
<feature type="domain" description="Predicted membrane protein YciQ-like C-terminal" evidence="5">
    <location>
        <begin position="304"/>
        <end position="545"/>
    </location>
</feature>
<evidence type="ECO:0000313" key="6">
    <source>
        <dbReference type="EMBL" id="RWR16042.1"/>
    </source>
</evidence>
<dbReference type="EMBL" id="RBZY01000068">
    <property type="protein sequence ID" value="RWR16042.1"/>
    <property type="molecule type" value="Genomic_DNA"/>
</dbReference>
<dbReference type="RefSeq" id="WP_128218801.1">
    <property type="nucleotide sequence ID" value="NZ_RBZY01000068.1"/>
</dbReference>
<evidence type="ECO:0000256" key="1">
    <source>
        <dbReference type="SAM" id="MobiDB-lite"/>
    </source>
</evidence>
<feature type="transmembrane region" description="Helical" evidence="2">
    <location>
        <begin position="448"/>
        <end position="468"/>
    </location>
</feature>
<comment type="caution">
    <text evidence="6">The sequence shown here is derived from an EMBL/GenBank/DDBJ whole genome shotgun (WGS) entry which is preliminary data.</text>
</comment>
<evidence type="ECO:0000259" key="5">
    <source>
        <dbReference type="Pfam" id="PF20990"/>
    </source>
</evidence>
<feature type="transmembrane region" description="Helical" evidence="2">
    <location>
        <begin position="416"/>
        <end position="442"/>
    </location>
</feature>
<dbReference type="Pfam" id="PF09972">
    <property type="entry name" value="DUF2207"/>
    <property type="match status" value="1"/>
</dbReference>
<reference evidence="6 7" key="1">
    <citation type="journal article" date="2018" name="Front. Microbiol.">
        <title>Novel Insights Into Bacterial Dimethylsulfoniopropionate Catabolism in the East China Sea.</title>
        <authorList>
            <person name="Liu J."/>
            <person name="Liu J."/>
            <person name="Zhang S.H."/>
            <person name="Liang J."/>
            <person name="Lin H."/>
            <person name="Song D."/>
            <person name="Yang G.P."/>
            <person name="Todd J.D."/>
            <person name="Zhang X.H."/>
        </authorList>
    </citation>
    <scope>NUCLEOTIDE SEQUENCE [LARGE SCALE GENOMIC DNA]</scope>
    <source>
        <strain evidence="6 7">ZYFD042</strain>
    </source>
</reference>
<dbReference type="Pfam" id="PF20990">
    <property type="entry name" value="DUF2207_C"/>
    <property type="match status" value="1"/>
</dbReference>
<feature type="signal peptide" evidence="3">
    <location>
        <begin position="1"/>
        <end position="36"/>
    </location>
</feature>
<protein>
    <submittedName>
        <fullName evidence="6">DUF2207 domain-containing protein</fullName>
    </submittedName>
</protein>
<feature type="domain" description="DUF2207" evidence="4">
    <location>
        <begin position="56"/>
        <end position="238"/>
    </location>
</feature>
<evidence type="ECO:0000313" key="7">
    <source>
        <dbReference type="Proteomes" id="UP000285970"/>
    </source>
</evidence>
<dbReference type="InterPro" id="IPR018702">
    <property type="entry name" value="DUF2207"/>
</dbReference>
<feature type="compositionally biased region" description="Gly residues" evidence="1">
    <location>
        <begin position="593"/>
        <end position="616"/>
    </location>
</feature>
<dbReference type="Proteomes" id="UP000285970">
    <property type="component" value="Unassembled WGS sequence"/>
</dbReference>
<dbReference type="OrthoDB" id="4973253at2"/>
<evidence type="ECO:0000256" key="3">
    <source>
        <dbReference type="SAM" id="SignalP"/>
    </source>
</evidence>
<keyword evidence="2" id="KW-1133">Transmembrane helix</keyword>
<evidence type="ECO:0000259" key="4">
    <source>
        <dbReference type="Pfam" id="PF09972"/>
    </source>
</evidence>
<gene>
    <name evidence="6" type="ORF">D8Y23_14490</name>
</gene>
<accession>A0A443J6D0</accession>
<keyword evidence="3" id="KW-0732">Signal</keyword>
<proteinExistence type="predicted"/>
<feature type="chain" id="PRO_5019046047" evidence="3">
    <location>
        <begin position="37"/>
        <end position="616"/>
    </location>
</feature>
<feature type="compositionally biased region" description="Low complexity" evidence="1">
    <location>
        <begin position="578"/>
        <end position="592"/>
    </location>
</feature>
<evidence type="ECO:0000256" key="2">
    <source>
        <dbReference type="SAM" id="Phobius"/>
    </source>
</evidence>
<dbReference type="InterPro" id="IPR048389">
    <property type="entry name" value="YciQ-like_C"/>
</dbReference>
<name>A0A443J6D0_9MICO</name>